<feature type="binding site" evidence="13">
    <location>
        <position position="219"/>
    </location>
    <ligand>
        <name>substrate</name>
    </ligand>
</feature>
<dbReference type="InterPro" id="IPR000652">
    <property type="entry name" value="Triosephosphate_isomerase"/>
</dbReference>
<dbReference type="GO" id="GO:0006096">
    <property type="term" value="P:glycolytic process"/>
    <property type="evidence" value="ECO:0007669"/>
    <property type="project" value="UniProtKB-UniRule"/>
</dbReference>
<dbReference type="PANTHER" id="PTHR21139">
    <property type="entry name" value="TRIOSEPHOSPHATE ISOMERASE"/>
    <property type="match status" value="1"/>
</dbReference>
<comment type="similarity">
    <text evidence="4 13 14">Belongs to the triosephosphate isomerase family.</text>
</comment>
<comment type="caution">
    <text evidence="15">The sequence shown here is derived from an EMBL/GenBank/DDBJ whole genome shotgun (WGS) entry which is preliminary data.</text>
</comment>
<dbReference type="InterPro" id="IPR035990">
    <property type="entry name" value="TIM_sf"/>
</dbReference>
<comment type="catalytic activity">
    <reaction evidence="1 13 14">
        <text>D-glyceraldehyde 3-phosphate = dihydroxyacetone phosphate</text>
        <dbReference type="Rhea" id="RHEA:18585"/>
        <dbReference type="ChEBI" id="CHEBI:57642"/>
        <dbReference type="ChEBI" id="CHEBI:59776"/>
        <dbReference type="EC" id="5.3.1.1"/>
    </reaction>
</comment>
<feature type="active site" description="Proton acceptor" evidence="13">
    <location>
        <position position="174"/>
    </location>
</feature>
<evidence type="ECO:0000256" key="14">
    <source>
        <dbReference type="RuleBase" id="RU363013"/>
    </source>
</evidence>
<dbReference type="PROSITE" id="PS00171">
    <property type="entry name" value="TIM_1"/>
    <property type="match status" value="1"/>
</dbReference>
<evidence type="ECO:0000256" key="5">
    <source>
        <dbReference type="ARBA" id="ARBA00011738"/>
    </source>
</evidence>
<keyword evidence="11 13" id="KW-0413">Isomerase</keyword>
<evidence type="ECO:0000256" key="3">
    <source>
        <dbReference type="ARBA" id="ARBA00004939"/>
    </source>
</evidence>
<dbReference type="CDD" id="cd00311">
    <property type="entry name" value="TIM"/>
    <property type="match status" value="1"/>
</dbReference>
<proteinExistence type="inferred from homology"/>
<feature type="active site" description="Electrophile" evidence="13">
    <location>
        <position position="102"/>
    </location>
</feature>
<dbReference type="PROSITE" id="PS51440">
    <property type="entry name" value="TIM_2"/>
    <property type="match status" value="1"/>
</dbReference>
<dbReference type="Gene3D" id="3.20.20.70">
    <property type="entry name" value="Aldolase class I"/>
    <property type="match status" value="1"/>
</dbReference>
<evidence type="ECO:0000256" key="6">
    <source>
        <dbReference type="ARBA" id="ARBA00011940"/>
    </source>
</evidence>
<evidence type="ECO:0000313" key="16">
    <source>
        <dbReference type="Proteomes" id="UP000295537"/>
    </source>
</evidence>
<evidence type="ECO:0000256" key="2">
    <source>
        <dbReference type="ARBA" id="ARBA00004742"/>
    </source>
</evidence>
<feature type="binding site" evidence="13">
    <location>
        <begin position="10"/>
        <end position="12"/>
    </location>
    <ligand>
        <name>substrate</name>
    </ligand>
</feature>
<evidence type="ECO:0000256" key="1">
    <source>
        <dbReference type="ARBA" id="ARBA00000474"/>
    </source>
</evidence>
<dbReference type="OrthoDB" id="9809429at2"/>
<dbReference type="HAMAP" id="MF_00147_B">
    <property type="entry name" value="TIM_B"/>
    <property type="match status" value="1"/>
</dbReference>
<dbReference type="InterPro" id="IPR013785">
    <property type="entry name" value="Aldolase_TIM"/>
</dbReference>
<dbReference type="InterPro" id="IPR022896">
    <property type="entry name" value="TrioseP_Isoase_bac/euk"/>
</dbReference>
<keyword evidence="9 13" id="KW-0963">Cytoplasm</keyword>
<evidence type="ECO:0000256" key="10">
    <source>
        <dbReference type="ARBA" id="ARBA00023152"/>
    </source>
</evidence>
<reference evidence="15 16" key="1">
    <citation type="submission" date="2019-03" db="EMBL/GenBank/DDBJ databases">
        <title>Genomic Encyclopedia of Type Strains, Phase IV (KMG-IV): sequencing the most valuable type-strain genomes for metagenomic binning, comparative biology and taxonomic classification.</title>
        <authorList>
            <person name="Goeker M."/>
        </authorList>
    </citation>
    <scope>NUCLEOTIDE SEQUENCE [LARGE SCALE GENOMIC DNA]</scope>
    <source>
        <strain evidence="15 16">DSM 16380</strain>
    </source>
</reference>
<evidence type="ECO:0000256" key="13">
    <source>
        <dbReference type="HAMAP-Rule" id="MF_00147"/>
    </source>
</evidence>
<dbReference type="GO" id="GO:0005829">
    <property type="term" value="C:cytosol"/>
    <property type="evidence" value="ECO:0007669"/>
    <property type="project" value="TreeGrafter"/>
</dbReference>
<dbReference type="PANTHER" id="PTHR21139:SF42">
    <property type="entry name" value="TRIOSEPHOSPHATE ISOMERASE"/>
    <property type="match status" value="1"/>
</dbReference>
<comment type="pathway">
    <text evidence="3">Carbohydrate metabolism; erythritol degradation.</text>
</comment>
<dbReference type="Pfam" id="PF00121">
    <property type="entry name" value="TIM"/>
    <property type="match status" value="1"/>
</dbReference>
<evidence type="ECO:0000256" key="12">
    <source>
        <dbReference type="ARBA" id="ARBA00055680"/>
    </source>
</evidence>
<dbReference type="GO" id="GO:0046166">
    <property type="term" value="P:glyceraldehyde-3-phosphate biosynthetic process"/>
    <property type="evidence" value="ECO:0007669"/>
    <property type="project" value="TreeGrafter"/>
</dbReference>
<gene>
    <name evidence="13" type="primary">tpiA</name>
    <name evidence="15" type="ORF">EV693_10234</name>
</gene>
<name>A0A4R2NBA7_9PAST</name>
<evidence type="ECO:0000256" key="11">
    <source>
        <dbReference type="ARBA" id="ARBA00023235"/>
    </source>
</evidence>
<dbReference type="GO" id="GO:0006094">
    <property type="term" value="P:gluconeogenesis"/>
    <property type="evidence" value="ECO:0007669"/>
    <property type="project" value="UniProtKB-UniRule"/>
</dbReference>
<comment type="function">
    <text evidence="12 13">Involved in the gluconeogenesis. Catalyzes stereospecifically the conversion of dihydroxyacetone phosphate (DHAP) to D-glyceraldehyde-3-phosphate (G3P).</text>
</comment>
<dbReference type="AlphaFoldDB" id="A0A4R2NBA7"/>
<keyword evidence="8 13" id="KW-0312">Gluconeogenesis</keyword>
<comment type="subcellular location">
    <subcellularLocation>
        <location evidence="13 14">Cytoplasm</location>
    </subcellularLocation>
</comment>
<evidence type="ECO:0000256" key="4">
    <source>
        <dbReference type="ARBA" id="ARBA00007422"/>
    </source>
</evidence>
<comment type="pathway">
    <text evidence="13 14">Carbohydrate degradation; glycolysis; D-glyceraldehyde 3-phosphate from glycerone phosphate: step 1/1.</text>
</comment>
<keyword evidence="16" id="KW-1185">Reference proteome</keyword>
<dbReference type="Proteomes" id="UP000295537">
    <property type="component" value="Unassembled WGS sequence"/>
</dbReference>
<feature type="binding site" evidence="13">
    <location>
        <position position="180"/>
    </location>
    <ligand>
        <name>substrate</name>
    </ligand>
</feature>
<comment type="pathway">
    <text evidence="2 13 14">Carbohydrate biosynthesis; gluconeogenesis.</text>
</comment>
<dbReference type="InterPro" id="IPR020861">
    <property type="entry name" value="Triosephosphate_isomerase_AS"/>
</dbReference>
<feature type="binding site" evidence="13">
    <location>
        <begin position="240"/>
        <end position="241"/>
    </location>
    <ligand>
        <name>substrate</name>
    </ligand>
</feature>
<comment type="subunit">
    <text evidence="5 13 14">Homodimer.</text>
</comment>
<dbReference type="NCBIfam" id="TIGR00419">
    <property type="entry name" value="tim"/>
    <property type="match status" value="1"/>
</dbReference>
<protein>
    <recommendedName>
        <fullName evidence="7 13">Triosephosphate isomerase</fullName>
        <shortName evidence="13">TIM</shortName>
        <shortName evidence="13">TPI</shortName>
        <ecNumber evidence="6 13">5.3.1.1</ecNumber>
    </recommendedName>
    <alternativeName>
        <fullName evidence="13">Triose-phosphate isomerase</fullName>
    </alternativeName>
</protein>
<dbReference type="FunFam" id="3.20.20.70:FF:000020">
    <property type="entry name" value="Triosephosphate isomerase"/>
    <property type="match status" value="1"/>
</dbReference>
<dbReference type="UniPathway" id="UPA00109">
    <property type="reaction ID" value="UER00189"/>
</dbReference>
<evidence type="ECO:0000256" key="8">
    <source>
        <dbReference type="ARBA" id="ARBA00022432"/>
    </source>
</evidence>
<evidence type="ECO:0000256" key="7">
    <source>
        <dbReference type="ARBA" id="ARBA00019397"/>
    </source>
</evidence>
<sequence>MARRPLVMGNWKLNGSNAFTKELIAGLKAELHDVAGCDVAIAPPVMYLAAAQSALNSCGCSDKQLISLGAQNVDINVQGAFTGDISIEMLKEFDAKYIIIGHSERRTYHQESDEFIVKKFEAIQKAGLVPVLCIGETEVENAAGRTESVCMRQLDAVLDTLGVQAFNGAVIAYEPVWAIGTGKSATPAQAQAVHAFIRGHIAAKSPAVAEQVIIQYGGSVNETNAAELFAQPDIDGALVGGACLKAPAFAAIVKLAAKAKVR</sequence>
<dbReference type="SUPFAM" id="SSF51351">
    <property type="entry name" value="Triosephosphate isomerase (TIM)"/>
    <property type="match status" value="1"/>
</dbReference>
<dbReference type="UniPathway" id="UPA00138"/>
<dbReference type="RefSeq" id="WP_132500632.1">
    <property type="nucleotide sequence ID" value="NZ_LVXA01000001.1"/>
</dbReference>
<keyword evidence="10 13" id="KW-0324">Glycolysis</keyword>
<accession>A0A4R2NBA7</accession>
<dbReference type="EC" id="5.3.1.1" evidence="6 13"/>
<dbReference type="GO" id="GO:0004807">
    <property type="term" value="F:triose-phosphate isomerase activity"/>
    <property type="evidence" value="ECO:0007669"/>
    <property type="project" value="UniProtKB-UniRule"/>
</dbReference>
<dbReference type="GO" id="GO:0019563">
    <property type="term" value="P:glycerol catabolic process"/>
    <property type="evidence" value="ECO:0007669"/>
    <property type="project" value="TreeGrafter"/>
</dbReference>
<organism evidence="15 16">
    <name type="scientific">Nicoletella semolina</name>
    <dbReference type="NCBI Taxonomy" id="271160"/>
    <lineage>
        <taxon>Bacteria</taxon>
        <taxon>Pseudomonadati</taxon>
        <taxon>Pseudomonadota</taxon>
        <taxon>Gammaproteobacteria</taxon>
        <taxon>Pasteurellales</taxon>
        <taxon>Pasteurellaceae</taxon>
        <taxon>Nicoletella</taxon>
    </lineage>
</organism>
<evidence type="ECO:0000313" key="15">
    <source>
        <dbReference type="EMBL" id="TCP18357.1"/>
    </source>
</evidence>
<dbReference type="EMBL" id="SLXJ01000002">
    <property type="protein sequence ID" value="TCP18357.1"/>
    <property type="molecule type" value="Genomic_DNA"/>
</dbReference>
<evidence type="ECO:0000256" key="9">
    <source>
        <dbReference type="ARBA" id="ARBA00022490"/>
    </source>
</evidence>